<evidence type="ECO:0000256" key="4">
    <source>
        <dbReference type="ARBA" id="ARBA00022547"/>
    </source>
</evidence>
<geneLocation type="mitochondrion" evidence="12"/>
<feature type="transmembrane region" description="Helical" evidence="11">
    <location>
        <begin position="64"/>
        <end position="82"/>
    </location>
</feature>
<dbReference type="GO" id="GO:1902600">
    <property type="term" value="P:proton transmembrane transport"/>
    <property type="evidence" value="ECO:0007669"/>
    <property type="project" value="UniProtKB-KW"/>
</dbReference>
<proteinExistence type="inferred from homology"/>
<evidence type="ECO:0000256" key="10">
    <source>
        <dbReference type="ARBA" id="ARBA00023310"/>
    </source>
</evidence>
<accession>H2E3M4</accession>
<evidence type="ECO:0000256" key="2">
    <source>
        <dbReference type="ARBA" id="ARBA00006810"/>
    </source>
</evidence>
<keyword evidence="8" id="KW-0406">Ion transport</keyword>
<protein>
    <submittedName>
        <fullName evidence="12">ATP synthase F0 subunit 6</fullName>
    </submittedName>
</protein>
<evidence type="ECO:0000256" key="6">
    <source>
        <dbReference type="ARBA" id="ARBA00022781"/>
    </source>
</evidence>
<keyword evidence="4" id="KW-0138">CF(0)</keyword>
<dbReference type="AlphaFoldDB" id="H2E3M4"/>
<dbReference type="EMBL" id="JN715994">
    <property type="protein sequence ID" value="AEX88786.1"/>
    <property type="molecule type" value="Genomic_DNA"/>
</dbReference>
<gene>
    <name evidence="12" type="primary">ATP6</name>
</gene>
<keyword evidence="6" id="KW-0375">Hydrogen ion transport</keyword>
<keyword evidence="5 11" id="KW-0812">Transmembrane</keyword>
<organism evidence="12">
    <name type="scientific">Otiothops birabeni</name>
    <dbReference type="NCBI Taxonomy" id="489295"/>
    <lineage>
        <taxon>Eukaryota</taxon>
        <taxon>Metazoa</taxon>
        <taxon>Ecdysozoa</taxon>
        <taxon>Arthropoda</taxon>
        <taxon>Chelicerata</taxon>
        <taxon>Arachnida</taxon>
        <taxon>Araneae</taxon>
        <taxon>Araneomorphae</taxon>
        <taxon>Entelegynae</taxon>
        <taxon>Palpimanoidea</taxon>
        <taxon>Palpimanidae</taxon>
        <taxon>Otiothops</taxon>
    </lineage>
</organism>
<keyword evidence="10" id="KW-0066">ATP synthesis</keyword>
<evidence type="ECO:0000256" key="11">
    <source>
        <dbReference type="SAM" id="Phobius"/>
    </source>
</evidence>
<evidence type="ECO:0000256" key="3">
    <source>
        <dbReference type="ARBA" id="ARBA00022448"/>
    </source>
</evidence>
<keyword evidence="12" id="KW-0496">Mitochondrion</keyword>
<comment type="subcellular location">
    <subcellularLocation>
        <location evidence="1">Membrane</location>
        <topology evidence="1">Multi-pass membrane protein</topology>
    </subcellularLocation>
</comment>
<dbReference type="GO" id="GO:0045259">
    <property type="term" value="C:proton-transporting ATP synthase complex"/>
    <property type="evidence" value="ECO:0007669"/>
    <property type="project" value="UniProtKB-KW"/>
</dbReference>
<evidence type="ECO:0000256" key="7">
    <source>
        <dbReference type="ARBA" id="ARBA00022989"/>
    </source>
</evidence>
<feature type="transmembrane region" description="Helical" evidence="11">
    <location>
        <begin position="88"/>
        <end position="111"/>
    </location>
</feature>
<dbReference type="SUPFAM" id="SSF81336">
    <property type="entry name" value="F1F0 ATP synthase subunit A"/>
    <property type="match status" value="1"/>
</dbReference>
<evidence type="ECO:0000256" key="5">
    <source>
        <dbReference type="ARBA" id="ARBA00022692"/>
    </source>
</evidence>
<name>H2E3M4_9ARAC</name>
<reference evidence="12" key="1">
    <citation type="journal article" date="2012" name="Mol. Phylogenet. Evol.">
        <title>Phylogeny and historical biogeography of ancient assassin spiders (Araneae: Archaeidae) in the Australian mesic zone: Evidence for Miocene speciation within Tertiary refugia.</title>
        <authorList>
            <person name="Rix M.G."/>
            <person name="Harvey M.S."/>
        </authorList>
    </citation>
    <scope>NUCLEOTIDE SEQUENCE</scope>
</reference>
<evidence type="ECO:0000256" key="9">
    <source>
        <dbReference type="ARBA" id="ARBA00023136"/>
    </source>
</evidence>
<sequence length="112" mass="12877">MIMMNLFSVFDPVSYFSFSLGWMILFMVLFMMGVKVYLVKSGYMNLSNYMWLLLGGMFKEVGSPNYLGMVMISVMTFIYIFMSNLLGLFPFIFTSTAFPSFTLGMGLVFWVS</sequence>
<comment type="similarity">
    <text evidence="2">Belongs to the ATPase A chain family.</text>
</comment>
<keyword evidence="7 11" id="KW-1133">Transmembrane helix</keyword>
<keyword evidence="9 11" id="KW-0472">Membrane</keyword>
<dbReference type="GO" id="GO:0006754">
    <property type="term" value="P:ATP biosynthetic process"/>
    <property type="evidence" value="ECO:0007669"/>
    <property type="project" value="UniProtKB-KW"/>
</dbReference>
<dbReference type="InterPro" id="IPR035908">
    <property type="entry name" value="F0_ATP_A_sf"/>
</dbReference>
<keyword evidence="3" id="KW-0813">Transport</keyword>
<evidence type="ECO:0000256" key="1">
    <source>
        <dbReference type="ARBA" id="ARBA00004141"/>
    </source>
</evidence>
<feature type="non-terminal residue" evidence="12">
    <location>
        <position position="112"/>
    </location>
</feature>
<evidence type="ECO:0000256" key="8">
    <source>
        <dbReference type="ARBA" id="ARBA00023065"/>
    </source>
</evidence>
<feature type="transmembrane region" description="Helical" evidence="11">
    <location>
        <begin position="20"/>
        <end position="43"/>
    </location>
</feature>
<evidence type="ECO:0000313" key="12">
    <source>
        <dbReference type="EMBL" id="AEX88786.1"/>
    </source>
</evidence>